<dbReference type="AlphaFoldDB" id="A0A914QIK7"/>
<name>A0A914QIK7_9BILA</name>
<evidence type="ECO:0000313" key="1">
    <source>
        <dbReference type="Proteomes" id="UP000887578"/>
    </source>
</evidence>
<dbReference type="WBParaSite" id="PDA_v2.g3303.t1">
    <property type="protein sequence ID" value="PDA_v2.g3303.t1"/>
    <property type="gene ID" value="PDA_v2.g3303"/>
</dbReference>
<dbReference type="SUPFAM" id="SSF52047">
    <property type="entry name" value="RNI-like"/>
    <property type="match status" value="1"/>
</dbReference>
<dbReference type="Proteomes" id="UP000887578">
    <property type="component" value="Unplaced"/>
</dbReference>
<proteinExistence type="predicted"/>
<reference evidence="2" key="1">
    <citation type="submission" date="2022-11" db="UniProtKB">
        <authorList>
            <consortium name="WormBaseParasite"/>
        </authorList>
    </citation>
    <scope>IDENTIFICATION</scope>
</reference>
<sequence length="311" mass="36332">MPFNDQDFDKIVSNISIPKWPQKSALPADVLKYMKKNATPKQALKLMKCNKYFIQAKCPFNYLGDVGVLHKNCIELYKKIKVTKKISIGWKEIPLFEMDQLPDNLGLCGTLRVYNEVLLPEFISKIVISNLKCLYLYEQKILFDDFKFLTVELEELGLNLTAIVSNNGEIIPYQNLLDHLPSLRCLNLEYDPSNRLSKKLAERICLSNLKILTLYNLSANFKFQALLTFMAKKKPNLFIKLFFTYFYPYVGKINAYIGKLITSGIPNSCPPFFQMEHYYEENYRKCLNKKRLIALDKLRNEYHQRNMVSNI</sequence>
<accession>A0A914QIK7</accession>
<keyword evidence="1" id="KW-1185">Reference proteome</keyword>
<organism evidence="1 2">
    <name type="scientific">Panagrolaimus davidi</name>
    <dbReference type="NCBI Taxonomy" id="227884"/>
    <lineage>
        <taxon>Eukaryota</taxon>
        <taxon>Metazoa</taxon>
        <taxon>Ecdysozoa</taxon>
        <taxon>Nematoda</taxon>
        <taxon>Chromadorea</taxon>
        <taxon>Rhabditida</taxon>
        <taxon>Tylenchina</taxon>
        <taxon>Panagrolaimomorpha</taxon>
        <taxon>Panagrolaimoidea</taxon>
        <taxon>Panagrolaimidae</taxon>
        <taxon>Panagrolaimus</taxon>
    </lineage>
</organism>
<protein>
    <submittedName>
        <fullName evidence="2">Uncharacterized protein</fullName>
    </submittedName>
</protein>
<evidence type="ECO:0000313" key="2">
    <source>
        <dbReference type="WBParaSite" id="PDA_v2.g3303.t1"/>
    </source>
</evidence>